<dbReference type="AlphaFoldDB" id="A0A1H9LKR3"/>
<gene>
    <name evidence="1" type="ORF">SAMN05444355_10766</name>
</gene>
<organism evidence="1 2">
    <name type="scientific">Flavobacterium frigoris</name>
    <dbReference type="NCBI Taxonomy" id="229204"/>
    <lineage>
        <taxon>Bacteria</taxon>
        <taxon>Pseudomonadati</taxon>
        <taxon>Bacteroidota</taxon>
        <taxon>Flavobacteriia</taxon>
        <taxon>Flavobacteriales</taxon>
        <taxon>Flavobacteriaceae</taxon>
        <taxon>Flavobacterium</taxon>
    </lineage>
</organism>
<evidence type="ECO:0000313" key="1">
    <source>
        <dbReference type="EMBL" id="SER12092.1"/>
    </source>
</evidence>
<protein>
    <recommendedName>
        <fullName evidence="3">Phage tail tube protein</fullName>
    </recommendedName>
</protein>
<evidence type="ECO:0000313" key="2">
    <source>
        <dbReference type="Proteomes" id="UP000183658"/>
    </source>
</evidence>
<dbReference type="EMBL" id="FOFZ01000007">
    <property type="protein sequence ID" value="SER12092.1"/>
    <property type="molecule type" value="Genomic_DNA"/>
</dbReference>
<dbReference type="OrthoDB" id="1093366at2"/>
<reference evidence="2" key="1">
    <citation type="submission" date="2016-10" db="EMBL/GenBank/DDBJ databases">
        <authorList>
            <person name="Varghese N."/>
            <person name="Submissions S."/>
        </authorList>
    </citation>
    <scope>NUCLEOTIDE SEQUENCE [LARGE SCALE GENOMIC DNA]</scope>
    <source>
        <strain evidence="2">DSM 15719</strain>
    </source>
</reference>
<dbReference type="Proteomes" id="UP000183658">
    <property type="component" value="Unassembled WGS sequence"/>
</dbReference>
<dbReference type="RefSeq" id="WP_074723455.1">
    <property type="nucleotide sequence ID" value="NZ_CBCRVS010000005.1"/>
</dbReference>
<name>A0A1H9LKR3_FLAFI</name>
<keyword evidence="2" id="KW-1185">Reference proteome</keyword>
<accession>A0A1H9LKR3</accession>
<sequence>MAKITRNGKAYDSADCTVFINGVPLEVTSATYGNEQEHQLNWTLGSNATSWSKGKITPNASIGIMMHDITPLEMAAKGGILNIKPFDVIITFTNEYNVIITDKLLVKFMKEGREVTGEMGLKMEYPLFALKVDLNVAN</sequence>
<evidence type="ECO:0008006" key="3">
    <source>
        <dbReference type="Google" id="ProtNLM"/>
    </source>
</evidence>
<proteinExistence type="predicted"/>